<name>A0A9P6VEW0_9HELO</name>
<evidence type="ECO:0000256" key="1">
    <source>
        <dbReference type="ARBA" id="ARBA00010122"/>
    </source>
</evidence>
<dbReference type="GO" id="GO:0005524">
    <property type="term" value="F:ATP binding"/>
    <property type="evidence" value="ECO:0007669"/>
    <property type="project" value="UniProtKB-KW"/>
</dbReference>
<evidence type="ECO:0000313" key="10">
    <source>
        <dbReference type="EMBL" id="KAG0646564.1"/>
    </source>
</evidence>
<dbReference type="GO" id="GO:0009090">
    <property type="term" value="P:homoserine biosynthetic process"/>
    <property type="evidence" value="ECO:0007669"/>
    <property type="project" value="TreeGrafter"/>
</dbReference>
<gene>
    <name evidence="10" type="ORF">D0Z07_7617</name>
</gene>
<dbReference type="OrthoDB" id="4323675at2759"/>
<keyword evidence="11" id="KW-1185">Reference proteome</keyword>
<dbReference type="EMBL" id="VNKQ01000015">
    <property type="protein sequence ID" value="KAG0646564.1"/>
    <property type="molecule type" value="Genomic_DNA"/>
</dbReference>
<keyword evidence="2 7" id="KW-0808">Transferase</keyword>
<dbReference type="InterPro" id="IPR001341">
    <property type="entry name" value="Asp_kinase"/>
</dbReference>
<comment type="catalytic activity">
    <reaction evidence="6 7">
        <text>L-aspartate + ATP = 4-phospho-L-aspartate + ADP</text>
        <dbReference type="Rhea" id="RHEA:23776"/>
        <dbReference type="ChEBI" id="CHEBI:29991"/>
        <dbReference type="ChEBI" id="CHEBI:30616"/>
        <dbReference type="ChEBI" id="CHEBI:57535"/>
        <dbReference type="ChEBI" id="CHEBI:456216"/>
        <dbReference type="EC" id="2.7.2.4"/>
    </reaction>
</comment>
<keyword evidence="3" id="KW-0547">Nucleotide-binding</keyword>
<dbReference type="InterPro" id="IPR001048">
    <property type="entry name" value="Asp/Glu/Uridylate_kinase"/>
</dbReference>
<dbReference type="InterPro" id="IPR054352">
    <property type="entry name" value="ACT_Aspartokinase"/>
</dbReference>
<dbReference type="Proteomes" id="UP000785200">
    <property type="component" value="Unassembled WGS sequence"/>
</dbReference>
<dbReference type="Pfam" id="PF22468">
    <property type="entry name" value="ACT_9"/>
    <property type="match status" value="1"/>
</dbReference>
<dbReference type="InterPro" id="IPR036393">
    <property type="entry name" value="AceGlu_kinase-like_sf"/>
</dbReference>
<organism evidence="10 11">
    <name type="scientific">Hyphodiscus hymeniophilus</name>
    <dbReference type="NCBI Taxonomy" id="353542"/>
    <lineage>
        <taxon>Eukaryota</taxon>
        <taxon>Fungi</taxon>
        <taxon>Dikarya</taxon>
        <taxon>Ascomycota</taxon>
        <taxon>Pezizomycotina</taxon>
        <taxon>Leotiomycetes</taxon>
        <taxon>Helotiales</taxon>
        <taxon>Hyphodiscaceae</taxon>
        <taxon>Hyphodiscus</taxon>
    </lineage>
</organism>
<proteinExistence type="inferred from homology"/>
<evidence type="ECO:0000256" key="6">
    <source>
        <dbReference type="ARBA" id="ARBA00047872"/>
    </source>
</evidence>
<dbReference type="PANTHER" id="PTHR21499:SF59">
    <property type="entry name" value="ASPARTOKINASE"/>
    <property type="match status" value="1"/>
</dbReference>
<reference evidence="10" key="1">
    <citation type="submission" date="2019-07" db="EMBL/GenBank/DDBJ databases">
        <title>Hyphodiscus hymeniophilus genome sequencing and assembly.</title>
        <authorList>
            <person name="Kramer G."/>
            <person name="Nodwell J."/>
        </authorList>
    </citation>
    <scope>NUCLEOTIDE SEQUENCE</scope>
    <source>
        <strain evidence="10">ATCC 34498</strain>
    </source>
</reference>
<comment type="similarity">
    <text evidence="1 7">Belongs to the aspartokinase family.</text>
</comment>
<dbReference type="PANTHER" id="PTHR21499">
    <property type="entry name" value="ASPARTATE KINASE"/>
    <property type="match status" value="1"/>
</dbReference>
<dbReference type="PROSITE" id="PS00324">
    <property type="entry name" value="ASPARTOKINASE"/>
    <property type="match status" value="1"/>
</dbReference>
<protein>
    <recommendedName>
        <fullName evidence="7">Aspartokinase</fullName>
        <ecNumber evidence="7">2.7.2.4</ecNumber>
    </recommendedName>
</protein>
<dbReference type="SUPFAM" id="SSF53633">
    <property type="entry name" value="Carbamate kinase-like"/>
    <property type="match status" value="1"/>
</dbReference>
<dbReference type="InterPro" id="IPR018042">
    <property type="entry name" value="Aspartate_kinase_CS"/>
</dbReference>
<evidence type="ECO:0000256" key="5">
    <source>
        <dbReference type="ARBA" id="ARBA00022840"/>
    </source>
</evidence>
<sequence>MPGLVQQKPWVVQKYGGTSLGKLLATITGSIIPLYLEKQRVAVVCSAISGTSKSFGTTSLLLQAIGYTTGSGASQELLNETIDTIRDEHLKVSERLFVGTEEMNHLSLRKELDDGIKDDCESVRSFLAAAQTIGEISAKSRDRIIATGEKLACRIVVASLKNEGVEAELVSLHDIVAEAYGKDPYNQTRAYDDLGSQFFHALASIIGLRMKACGNAVPVITGFFGSMPYSLLQSVGRGYSDLCAAMCAAGVSAIELQIWKEVDGIFTADPRRVPSARLLATVTLEEASELTYYGSEVIHPLTMEQIRNANIPLRLKNVKNPAGCGTIIYPSLAYGKAPPTPPSSGMITPDPNVNMDAALLPNVSSFMNANGYYGESNHRRAPTALTTKDSIVLLNIQSNRQTKSHGFLAQVFHCLDQRNIIVDLITSSEQNVSLALSVLEHPEELQRLVVELEKYGRVSVLRDLSIISVIGHKMRNMVGINGQIFSNLAKGGVNIYFVGQGASEINVSIFKTALLIIFQVRGPEGRCSTRNRHFACRRPRHTKD</sequence>
<dbReference type="GO" id="GO:0009089">
    <property type="term" value="P:lysine biosynthetic process via diaminopimelate"/>
    <property type="evidence" value="ECO:0007669"/>
    <property type="project" value="TreeGrafter"/>
</dbReference>
<dbReference type="NCBIfam" id="TIGR00657">
    <property type="entry name" value="asp_kinases"/>
    <property type="match status" value="1"/>
</dbReference>
<evidence type="ECO:0000256" key="7">
    <source>
        <dbReference type="RuleBase" id="RU003448"/>
    </source>
</evidence>
<dbReference type="Pfam" id="PF00696">
    <property type="entry name" value="AA_kinase"/>
    <property type="match status" value="1"/>
</dbReference>
<dbReference type="AlphaFoldDB" id="A0A9P6VEW0"/>
<feature type="domain" description="Aspartokinase ACT" evidence="9">
    <location>
        <begin position="467"/>
        <end position="509"/>
    </location>
</feature>
<dbReference type="SUPFAM" id="SSF55021">
    <property type="entry name" value="ACT-like"/>
    <property type="match status" value="2"/>
</dbReference>
<feature type="domain" description="Aspartate/glutamate/uridylate kinase" evidence="8">
    <location>
        <begin position="10"/>
        <end position="317"/>
    </location>
</feature>
<evidence type="ECO:0000259" key="8">
    <source>
        <dbReference type="Pfam" id="PF00696"/>
    </source>
</evidence>
<evidence type="ECO:0000259" key="9">
    <source>
        <dbReference type="Pfam" id="PF22468"/>
    </source>
</evidence>
<evidence type="ECO:0000256" key="2">
    <source>
        <dbReference type="ARBA" id="ARBA00022679"/>
    </source>
</evidence>
<keyword evidence="5" id="KW-0067">ATP-binding</keyword>
<dbReference type="EC" id="2.7.2.4" evidence="7"/>
<accession>A0A9P6VEW0</accession>
<dbReference type="Gene3D" id="3.40.1160.10">
    <property type="entry name" value="Acetylglutamate kinase-like"/>
    <property type="match status" value="1"/>
</dbReference>
<evidence type="ECO:0000313" key="11">
    <source>
        <dbReference type="Proteomes" id="UP000785200"/>
    </source>
</evidence>
<dbReference type="FunFam" id="3.40.1160.10:FF:000023">
    <property type="entry name" value="Probable aspartokinase"/>
    <property type="match status" value="1"/>
</dbReference>
<evidence type="ECO:0000256" key="4">
    <source>
        <dbReference type="ARBA" id="ARBA00022777"/>
    </source>
</evidence>
<dbReference type="Gene3D" id="3.30.70.260">
    <property type="match status" value="2"/>
</dbReference>
<keyword evidence="4 7" id="KW-0418">Kinase</keyword>
<dbReference type="InterPro" id="IPR045865">
    <property type="entry name" value="ACT-like_dom_sf"/>
</dbReference>
<evidence type="ECO:0000256" key="3">
    <source>
        <dbReference type="ARBA" id="ARBA00022741"/>
    </source>
</evidence>
<dbReference type="GO" id="GO:0004072">
    <property type="term" value="F:aspartate kinase activity"/>
    <property type="evidence" value="ECO:0007669"/>
    <property type="project" value="UniProtKB-EC"/>
</dbReference>
<comment type="caution">
    <text evidence="10">The sequence shown here is derived from an EMBL/GenBank/DDBJ whole genome shotgun (WGS) entry which is preliminary data.</text>
</comment>
<dbReference type="GO" id="GO:0005829">
    <property type="term" value="C:cytosol"/>
    <property type="evidence" value="ECO:0007669"/>
    <property type="project" value="TreeGrafter"/>
</dbReference>